<keyword evidence="3" id="KW-1185">Reference proteome</keyword>
<reference evidence="2 3" key="1">
    <citation type="submission" date="2018-11" db="EMBL/GenBank/DDBJ databases">
        <authorList>
            <person name="Ye M.-Q."/>
            <person name="Du Z.-J."/>
        </authorList>
    </citation>
    <scope>NUCLEOTIDE SEQUENCE [LARGE SCALE GENOMIC DNA]</scope>
    <source>
        <strain evidence="2 3">U0105</strain>
    </source>
</reference>
<protein>
    <submittedName>
        <fullName evidence="2">DUF4287 domain-containing protein</fullName>
    </submittedName>
</protein>
<dbReference type="Pfam" id="PF14117">
    <property type="entry name" value="DUF4287"/>
    <property type="match status" value="1"/>
</dbReference>
<dbReference type="OrthoDB" id="9809825at2"/>
<dbReference type="EMBL" id="RPOK01000006">
    <property type="protein sequence ID" value="RPJ65123.1"/>
    <property type="molecule type" value="Genomic_DNA"/>
</dbReference>
<evidence type="ECO:0000259" key="1">
    <source>
        <dbReference type="Pfam" id="PF18899"/>
    </source>
</evidence>
<evidence type="ECO:0000313" key="3">
    <source>
        <dbReference type="Proteomes" id="UP000275281"/>
    </source>
</evidence>
<dbReference type="Pfam" id="PF18899">
    <property type="entry name" value="DUF5655"/>
    <property type="match status" value="1"/>
</dbReference>
<dbReference type="RefSeq" id="WP_124029251.1">
    <property type="nucleotide sequence ID" value="NZ_JBHRSN010000013.1"/>
</dbReference>
<accession>A0A3N5XXF9</accession>
<feature type="domain" description="DUF5655" evidence="1">
    <location>
        <begin position="85"/>
        <end position="186"/>
    </location>
</feature>
<sequence length="189" mass="21265">MSIVDKALATQLKNIEAKTHKSIEELVEEVVSLGELKHKQKVDHLKVSLSIGYGDANTLVHYAKKVKEDKEPSTNSVNDPLDNLYINKKAHLRPIHELLDAKLESFGGYEIAPKKTYISYRRKKQFCMIGPATNSRVELGLNIPSLPDDERLIPQPKGKMCHFIIRLTSPSDVDDILIDFIQQAYNASG</sequence>
<evidence type="ECO:0000313" key="2">
    <source>
        <dbReference type="EMBL" id="RPJ65123.1"/>
    </source>
</evidence>
<dbReference type="InterPro" id="IPR025629">
    <property type="entry name" value="DUF4287"/>
</dbReference>
<organism evidence="2 3">
    <name type="scientific">Alteromonas sediminis</name>
    <dbReference type="NCBI Taxonomy" id="2259342"/>
    <lineage>
        <taxon>Bacteria</taxon>
        <taxon>Pseudomonadati</taxon>
        <taxon>Pseudomonadota</taxon>
        <taxon>Gammaproteobacteria</taxon>
        <taxon>Alteromonadales</taxon>
        <taxon>Alteromonadaceae</taxon>
        <taxon>Alteromonas/Salinimonas group</taxon>
        <taxon>Alteromonas</taxon>
    </lineage>
</organism>
<name>A0A3N5XXF9_9ALTE</name>
<dbReference type="InterPro" id="IPR043714">
    <property type="entry name" value="DUF5655"/>
</dbReference>
<comment type="caution">
    <text evidence="2">The sequence shown here is derived from an EMBL/GenBank/DDBJ whole genome shotgun (WGS) entry which is preliminary data.</text>
</comment>
<proteinExistence type="predicted"/>
<dbReference type="AlphaFoldDB" id="A0A3N5XXF9"/>
<dbReference type="Proteomes" id="UP000275281">
    <property type="component" value="Unassembled WGS sequence"/>
</dbReference>
<gene>
    <name evidence="2" type="ORF">DRW07_17595</name>
</gene>